<reference evidence="1" key="1">
    <citation type="journal article" date="2014" name="Front. Microbiol.">
        <title>High frequency of phylogenetically diverse reductive dehalogenase-homologous genes in deep subseafloor sedimentary metagenomes.</title>
        <authorList>
            <person name="Kawai M."/>
            <person name="Futagami T."/>
            <person name="Toyoda A."/>
            <person name="Takaki Y."/>
            <person name="Nishi S."/>
            <person name="Hori S."/>
            <person name="Arai W."/>
            <person name="Tsubouchi T."/>
            <person name="Morono Y."/>
            <person name="Uchiyama I."/>
            <person name="Ito T."/>
            <person name="Fujiyama A."/>
            <person name="Inagaki F."/>
            <person name="Takami H."/>
        </authorList>
    </citation>
    <scope>NUCLEOTIDE SEQUENCE</scope>
    <source>
        <strain evidence="1">Expedition CK06-06</strain>
    </source>
</reference>
<comment type="caution">
    <text evidence="1">The sequence shown here is derived from an EMBL/GenBank/DDBJ whole genome shotgun (WGS) entry which is preliminary data.</text>
</comment>
<evidence type="ECO:0000313" key="1">
    <source>
        <dbReference type="EMBL" id="GAH96597.1"/>
    </source>
</evidence>
<name>X1JRB0_9ZZZZ</name>
<proteinExistence type="predicted"/>
<dbReference type="EMBL" id="BARU01045788">
    <property type="protein sequence ID" value="GAH96597.1"/>
    <property type="molecule type" value="Genomic_DNA"/>
</dbReference>
<evidence type="ECO:0008006" key="2">
    <source>
        <dbReference type="Google" id="ProtNLM"/>
    </source>
</evidence>
<feature type="non-terminal residue" evidence="1">
    <location>
        <position position="72"/>
    </location>
</feature>
<accession>X1JRB0</accession>
<dbReference type="AlphaFoldDB" id="X1JRB0"/>
<sequence length="72" mass="8053">MVKRCIGIDIGSSYLRAVQIVRTGDELCIEKVFSAQTRRSKDSPPEILKRLSSKYGFDLRADIAISMPHDAV</sequence>
<protein>
    <recommendedName>
        <fullName evidence="2">SHS2 domain-containing protein</fullName>
    </recommendedName>
</protein>
<organism evidence="1">
    <name type="scientific">marine sediment metagenome</name>
    <dbReference type="NCBI Taxonomy" id="412755"/>
    <lineage>
        <taxon>unclassified sequences</taxon>
        <taxon>metagenomes</taxon>
        <taxon>ecological metagenomes</taxon>
    </lineage>
</organism>
<gene>
    <name evidence="1" type="ORF">S03H2_69335</name>
</gene>